<evidence type="ECO:0000259" key="3">
    <source>
        <dbReference type="Pfam" id="PF10373"/>
    </source>
</evidence>
<feature type="domain" description="DNA/RNA-binding" evidence="3">
    <location>
        <begin position="207"/>
        <end position="541"/>
    </location>
</feature>
<keyword evidence="1" id="KW-0677">Repeat</keyword>
<dbReference type="InterPro" id="IPR018834">
    <property type="entry name" value="DNA/RNA-bd_Est1-type"/>
</dbReference>
<reference evidence="5" key="1">
    <citation type="submission" date="2019-08" db="EMBL/GenBank/DDBJ databases">
        <title>Reference gene set and small RNA set construction with multiple tissues from Davidia involucrata Baill.</title>
        <authorList>
            <person name="Yang H."/>
            <person name="Zhou C."/>
            <person name="Li G."/>
            <person name="Wang J."/>
            <person name="Gao P."/>
            <person name="Wang M."/>
            <person name="Wang R."/>
            <person name="Zhao Y."/>
        </authorList>
    </citation>
    <scope>NUCLEOTIDE SEQUENCE</scope>
    <source>
        <tissue evidence="5">Mixed with DoveR01_LX</tissue>
    </source>
</reference>
<dbReference type="FunFam" id="1.25.40.10:FF:000225">
    <property type="entry name" value="Protein SMG7"/>
    <property type="match status" value="1"/>
</dbReference>
<name>A0A5B6YI58_DAVIN</name>
<dbReference type="GO" id="GO:0000184">
    <property type="term" value="P:nuclear-transcribed mRNA catabolic process, nonsense-mediated decay"/>
    <property type="evidence" value="ECO:0007669"/>
    <property type="project" value="TreeGrafter"/>
</dbReference>
<dbReference type="PANTHER" id="PTHR15696">
    <property type="entry name" value="SMG-7 SUPPRESSOR WITH MORPHOLOGICAL EFFECT ON GENITALIA PROTEIN 7"/>
    <property type="match status" value="1"/>
</dbReference>
<dbReference type="InterPro" id="IPR019458">
    <property type="entry name" value="Est1-like_N"/>
</dbReference>
<feature type="domain" description="Telomerase activating protein Est1-like N-terminal" evidence="4">
    <location>
        <begin position="69"/>
        <end position="194"/>
    </location>
</feature>
<feature type="region of interest" description="Disordered" evidence="2">
    <location>
        <begin position="284"/>
        <end position="303"/>
    </location>
</feature>
<evidence type="ECO:0000313" key="5">
    <source>
        <dbReference type="EMBL" id="MPA31424.1"/>
    </source>
</evidence>
<dbReference type="PANTHER" id="PTHR15696:SF25">
    <property type="entry name" value="OS08G0305300 PROTEIN"/>
    <property type="match status" value="1"/>
</dbReference>
<dbReference type="InterPro" id="IPR045153">
    <property type="entry name" value="Est1/Ebs1-like"/>
</dbReference>
<dbReference type="InterPro" id="IPR011990">
    <property type="entry name" value="TPR-like_helical_dom_sf"/>
</dbReference>
<dbReference type="AlphaFoldDB" id="A0A5B6YI58"/>
<evidence type="ECO:0000256" key="1">
    <source>
        <dbReference type="ARBA" id="ARBA00022737"/>
    </source>
</evidence>
<feature type="region of interest" description="Disordered" evidence="2">
    <location>
        <begin position="848"/>
        <end position="868"/>
    </location>
</feature>
<dbReference type="GO" id="GO:0005697">
    <property type="term" value="C:telomerase holoenzyme complex"/>
    <property type="evidence" value="ECO:0007669"/>
    <property type="project" value="TreeGrafter"/>
</dbReference>
<dbReference type="SUPFAM" id="SSF48452">
    <property type="entry name" value="TPR-like"/>
    <property type="match status" value="1"/>
</dbReference>
<evidence type="ECO:0008006" key="6">
    <source>
        <dbReference type="Google" id="ProtNLM"/>
    </source>
</evidence>
<evidence type="ECO:0000256" key="2">
    <source>
        <dbReference type="SAM" id="MobiDB-lite"/>
    </source>
</evidence>
<organism evidence="5">
    <name type="scientific">Davidia involucrata</name>
    <name type="common">Dove tree</name>
    <dbReference type="NCBI Taxonomy" id="16924"/>
    <lineage>
        <taxon>Eukaryota</taxon>
        <taxon>Viridiplantae</taxon>
        <taxon>Streptophyta</taxon>
        <taxon>Embryophyta</taxon>
        <taxon>Tracheophyta</taxon>
        <taxon>Spermatophyta</taxon>
        <taxon>Magnoliopsida</taxon>
        <taxon>eudicotyledons</taxon>
        <taxon>Gunneridae</taxon>
        <taxon>Pentapetalae</taxon>
        <taxon>asterids</taxon>
        <taxon>Cornales</taxon>
        <taxon>Nyssaceae</taxon>
        <taxon>Davidia</taxon>
    </lineage>
</organism>
<gene>
    <name evidence="5" type="ORF">Din_000865</name>
</gene>
<dbReference type="Pfam" id="PF10373">
    <property type="entry name" value="EST1_DNA_bind"/>
    <property type="match status" value="1"/>
</dbReference>
<proteinExistence type="predicted"/>
<dbReference type="EMBL" id="GHES01000865">
    <property type="protein sequence ID" value="MPA31424.1"/>
    <property type="molecule type" value="Transcribed_RNA"/>
</dbReference>
<protein>
    <recommendedName>
        <fullName evidence="6">Protein SMG7</fullName>
    </recommendedName>
</protein>
<dbReference type="GO" id="GO:0070034">
    <property type="term" value="F:telomerase RNA binding"/>
    <property type="evidence" value="ECO:0007669"/>
    <property type="project" value="TreeGrafter"/>
</dbReference>
<dbReference type="GO" id="GO:0042162">
    <property type="term" value="F:telomeric DNA binding"/>
    <property type="evidence" value="ECO:0007669"/>
    <property type="project" value="TreeGrafter"/>
</dbReference>
<dbReference type="Gene3D" id="1.25.40.10">
    <property type="entry name" value="Tetratricopeptide repeat domain"/>
    <property type="match status" value="1"/>
</dbReference>
<accession>A0A5B6YI58</accession>
<evidence type="ECO:0000259" key="4">
    <source>
        <dbReference type="Pfam" id="PF10374"/>
    </source>
</evidence>
<dbReference type="Pfam" id="PF10374">
    <property type="entry name" value="EST1"/>
    <property type="match status" value="1"/>
</dbReference>
<feature type="region of interest" description="Disordered" evidence="2">
    <location>
        <begin position="92"/>
        <end position="112"/>
    </location>
</feature>
<sequence length="1003" mass="110993">MTIPMDNTLDLSSREHVQLLYNKNVELENRRRKAAQARIPSDPNAWQQMRENYEAIILEDHAFSEQHEIEYALWQLHYRRIEELRAHFSSALTSTGSTTSQNGKGPTRPGPDRITKIRSQFKTFLSEATGFYHDLMVKIRAKYGLPLGYISDDLENQIVFSNDGNKSAEVKKGLISCHRCLIYLGDLARYKGLYGEGDSKARDFAAASSYYIQASSLLPSSGNPHHQLAILASYSGDELASVYRYFRSLAVDNPFTTARDNLIIAFEKNRQSYSQMLGDVKASSVKTTPARMTGKGRGKGEARAPLKDSRVVASLVKERSSSKPETHKTFSIRFVRLNGILFTRTSLETFGEVFDVARNDLLELLSSGPNEEYNLGSDAAECRLVIIRLIAILIFTVHNVNREIENQSYAEILQRSVLLQNAFSAIFEFMGHILERCIQLNDPSTSYLLPGIMVFVEWLACRPDIAVGSDVEEKQASARSFFWSHCISFLNKLLSSGFMFINEDEDETCFFNMSRYDEGETANRLALSEDFELRGFLPLLPAQLILDFSRKHSFGSDGGNKEKKARVQRIIAAGKALANVVKVGQEGIYFDPKAKRFAIGVEPQMSGVFLHSNSLEIPTLNAMGQENLVESQKTMGVLQPKAELYMGGEEEDEVIVFKPSVTEQHADMFASKSTSSEVLGSGVNTSKVDLGGHGGSVSASHDGYLMQNALNTSSISASHDGFLMQSALNTSARPPTSLANIAAQYLQPIQPSTSKWLVEQHGSIANGLSNLSLLDSGVPMKPGLQDHIGVLQPAALSVPFPQSVSLGAGSKYPVQVPETVIPSKFDSIMSSRAGVDSLSMKTSSVMPAGLRKNPVSRPVRHFGPPPGFSSVPSKLVDESLSGITLKSENPPMDDYSWLDGYQLPSSTQGIGFNNSINYSAEAYHPLSKSNSSTGMVSFPFPGKQVSTLQVQVENQKGWPDYQFPEYLKLYQEQQHQLQKGYQQSAVLPEQYQGQSLWEGRFFV</sequence>